<feature type="domain" description="Helicase ATP-binding" evidence="6">
    <location>
        <begin position="34"/>
        <end position="143"/>
    </location>
</feature>
<feature type="non-terminal residue" evidence="7">
    <location>
        <position position="143"/>
    </location>
</feature>
<evidence type="ECO:0000313" key="7">
    <source>
        <dbReference type="EMBL" id="VAW78415.1"/>
    </source>
</evidence>
<dbReference type="AlphaFoldDB" id="A0A3B0YC31"/>
<dbReference type="CDD" id="cd17920">
    <property type="entry name" value="DEXHc_RecQ"/>
    <property type="match status" value="1"/>
</dbReference>
<dbReference type="GO" id="GO:0043138">
    <property type="term" value="F:3'-5' DNA helicase activity"/>
    <property type="evidence" value="ECO:0007669"/>
    <property type="project" value="UniProtKB-EC"/>
</dbReference>
<keyword evidence="7" id="KW-0347">Helicase</keyword>
<dbReference type="GO" id="GO:0006281">
    <property type="term" value="P:DNA repair"/>
    <property type="evidence" value="ECO:0007669"/>
    <property type="project" value="TreeGrafter"/>
</dbReference>
<dbReference type="InterPro" id="IPR011545">
    <property type="entry name" value="DEAD/DEAH_box_helicase_dom"/>
</dbReference>
<evidence type="ECO:0000256" key="2">
    <source>
        <dbReference type="ARBA" id="ARBA00023125"/>
    </source>
</evidence>
<dbReference type="PANTHER" id="PTHR13710:SF105">
    <property type="entry name" value="ATP-DEPENDENT DNA HELICASE Q1"/>
    <property type="match status" value="1"/>
</dbReference>
<dbReference type="PROSITE" id="PS51192">
    <property type="entry name" value="HELICASE_ATP_BIND_1"/>
    <property type="match status" value="1"/>
</dbReference>
<dbReference type="EMBL" id="UOFM01000263">
    <property type="protein sequence ID" value="VAW78415.1"/>
    <property type="molecule type" value="Genomic_DNA"/>
</dbReference>
<dbReference type="GO" id="GO:0009378">
    <property type="term" value="F:four-way junction helicase activity"/>
    <property type="evidence" value="ECO:0007669"/>
    <property type="project" value="TreeGrafter"/>
</dbReference>
<dbReference type="GO" id="GO:0006310">
    <property type="term" value="P:DNA recombination"/>
    <property type="evidence" value="ECO:0007669"/>
    <property type="project" value="TreeGrafter"/>
</dbReference>
<keyword evidence="2" id="KW-0238">DNA-binding</keyword>
<dbReference type="EC" id="5.6.2.4" evidence="5"/>
<keyword evidence="7" id="KW-0378">Hydrolase</keyword>
<dbReference type="GO" id="GO:0005737">
    <property type="term" value="C:cytoplasm"/>
    <property type="evidence" value="ECO:0007669"/>
    <property type="project" value="TreeGrafter"/>
</dbReference>
<name>A0A3B0YC31_9ZZZZ</name>
<evidence type="ECO:0000256" key="1">
    <source>
        <dbReference type="ARBA" id="ARBA00005446"/>
    </source>
</evidence>
<evidence type="ECO:0000256" key="5">
    <source>
        <dbReference type="ARBA" id="ARBA00034808"/>
    </source>
</evidence>
<evidence type="ECO:0000256" key="3">
    <source>
        <dbReference type="ARBA" id="ARBA00023235"/>
    </source>
</evidence>
<proteinExistence type="inferred from homology"/>
<dbReference type="SUPFAM" id="SSF52540">
    <property type="entry name" value="P-loop containing nucleoside triphosphate hydrolases"/>
    <property type="match status" value="1"/>
</dbReference>
<reference evidence="7" key="1">
    <citation type="submission" date="2018-06" db="EMBL/GenBank/DDBJ databases">
        <authorList>
            <person name="Zhirakovskaya E."/>
        </authorList>
    </citation>
    <scope>NUCLEOTIDE SEQUENCE</scope>
</reference>
<evidence type="ECO:0000256" key="4">
    <source>
        <dbReference type="ARBA" id="ARBA00034617"/>
    </source>
</evidence>
<dbReference type="GO" id="GO:0043590">
    <property type="term" value="C:bacterial nucleoid"/>
    <property type="evidence" value="ECO:0007669"/>
    <property type="project" value="TreeGrafter"/>
</dbReference>
<dbReference type="Gene3D" id="3.40.50.300">
    <property type="entry name" value="P-loop containing nucleotide triphosphate hydrolases"/>
    <property type="match status" value="1"/>
</dbReference>
<dbReference type="PANTHER" id="PTHR13710">
    <property type="entry name" value="DNA HELICASE RECQ FAMILY MEMBER"/>
    <property type="match status" value="1"/>
</dbReference>
<dbReference type="GO" id="GO:0003677">
    <property type="term" value="F:DNA binding"/>
    <property type="evidence" value="ECO:0007669"/>
    <property type="project" value="UniProtKB-KW"/>
</dbReference>
<keyword evidence="7" id="KW-0547">Nucleotide-binding</keyword>
<comment type="similarity">
    <text evidence="1">Belongs to the helicase family. RecQ subfamily.</text>
</comment>
<organism evidence="7">
    <name type="scientific">hydrothermal vent metagenome</name>
    <dbReference type="NCBI Taxonomy" id="652676"/>
    <lineage>
        <taxon>unclassified sequences</taxon>
        <taxon>metagenomes</taxon>
        <taxon>ecological metagenomes</taxon>
    </lineage>
</organism>
<sequence length="143" mass="15601">MAVERQGGLTETPQETLQRVFGYDSFRADQQTIIESLIHGEDAFVLMPTGGGKSLCYQLPALHRNGVGIVVSPLISLMKDQVDALCANGVAAAYYNSSLVSTDARQVLAKLHAGELDLLYIAPERLVSEDFMQRLSDIDIALF</sequence>
<dbReference type="Pfam" id="PF00270">
    <property type="entry name" value="DEAD"/>
    <property type="match status" value="1"/>
</dbReference>
<gene>
    <name evidence="7" type="ORF">MNBD_GAMMA14-176</name>
</gene>
<protein>
    <recommendedName>
        <fullName evidence="5">DNA 3'-5' helicase</fullName>
        <ecNumber evidence="5">5.6.2.4</ecNumber>
    </recommendedName>
</protein>
<dbReference type="InterPro" id="IPR027417">
    <property type="entry name" value="P-loop_NTPase"/>
</dbReference>
<evidence type="ECO:0000259" key="6">
    <source>
        <dbReference type="PROSITE" id="PS51192"/>
    </source>
</evidence>
<keyword evidence="7" id="KW-0067">ATP-binding</keyword>
<comment type="catalytic activity">
    <reaction evidence="4">
        <text>Couples ATP hydrolysis with the unwinding of duplex DNA by translocating in the 3'-5' direction.</text>
        <dbReference type="EC" id="5.6.2.4"/>
    </reaction>
</comment>
<dbReference type="GO" id="GO:0005524">
    <property type="term" value="F:ATP binding"/>
    <property type="evidence" value="ECO:0007669"/>
    <property type="project" value="InterPro"/>
</dbReference>
<dbReference type="InterPro" id="IPR014001">
    <property type="entry name" value="Helicase_ATP-bd"/>
</dbReference>
<keyword evidence="3" id="KW-0413">Isomerase</keyword>
<dbReference type="GO" id="GO:0030894">
    <property type="term" value="C:replisome"/>
    <property type="evidence" value="ECO:0007669"/>
    <property type="project" value="TreeGrafter"/>
</dbReference>
<accession>A0A3B0YC31</accession>